<dbReference type="EMBL" id="JAGIOD010000001">
    <property type="protein sequence ID" value="MBP2380057.1"/>
    <property type="molecule type" value="Genomic_DNA"/>
</dbReference>
<evidence type="ECO:0000313" key="2">
    <source>
        <dbReference type="EMBL" id="MBP2380057.1"/>
    </source>
</evidence>
<evidence type="ECO:0000313" key="6">
    <source>
        <dbReference type="Proteomes" id="UP001519290"/>
    </source>
</evidence>
<dbReference type="InterPro" id="IPR027417">
    <property type="entry name" value="P-loop_NTPase"/>
</dbReference>
<comment type="caution">
    <text evidence="2">The sequence shown here is derived from an EMBL/GenBank/DDBJ whole genome shotgun (WGS) entry which is preliminary data.</text>
</comment>
<dbReference type="RefSeq" id="WP_209897649.1">
    <property type="nucleotide sequence ID" value="NZ_BAAAJW010000016.1"/>
</dbReference>
<dbReference type="PANTHER" id="PTHR34301:SF8">
    <property type="entry name" value="ATPASE DOMAIN-CONTAINING PROTEIN"/>
    <property type="match status" value="1"/>
</dbReference>
<evidence type="ECO:0000259" key="1">
    <source>
        <dbReference type="Pfam" id="PF13191"/>
    </source>
</evidence>
<reference evidence="2 6" key="1">
    <citation type="submission" date="2021-03" db="EMBL/GenBank/DDBJ databases">
        <title>Sequencing the genomes of 1000 actinobacteria strains.</title>
        <authorList>
            <person name="Klenk H.-P."/>
        </authorList>
    </citation>
    <scope>NUCLEOTIDE SEQUENCE [LARGE SCALE GENOMIC DNA]</scope>
    <source>
        <strain evidence="2 6">DSM 14566</strain>
    </source>
</reference>
<dbReference type="InterPro" id="IPR041664">
    <property type="entry name" value="AAA_16"/>
</dbReference>
<sequence>MPRNLFKPSFGTYPHLLVGRDQLIDEFEDTFDGILDPAGLTVLLSGQRGMGKTVLLDAYRRAAEGAGWLVITESSSSGLLERLTHDHLPRLLQEHSSKPPAQLGSASGTIGPLGGSASWTERYPAESTLRSQITELTDALQADGKGLVITIDEVQAADIEDLRKLGEIIQYGRREERLLAFAAAGLSTPIEELLDHPGATFLRRAEHHPIGRVSRAEVRAALAGTIADSGHEIDVHGLDLAADAVDGYPFMIQLVGYHTLKAHTTAGPITTEDVDTGIAAARRRLGRHVHTPALRPLSSVDRTYLLAMAQDDGPSRTGKIAERMGVSAQYAGEYRRRLIRDGIIESAGHGQVRFTIPYTADHLREHAAHNALEGLVDEDT</sequence>
<gene>
    <name evidence="2" type="ORF">JOF43_000014</name>
    <name evidence="3" type="ORF">JOF43_002822</name>
    <name evidence="4" type="ORF">JOF43_002868</name>
    <name evidence="5" type="ORF">JOF43_004477</name>
</gene>
<evidence type="ECO:0000313" key="4">
    <source>
        <dbReference type="EMBL" id="MBP2382879.1"/>
    </source>
</evidence>
<accession>A0ABS4WV23</accession>
<dbReference type="Gene3D" id="3.40.50.300">
    <property type="entry name" value="P-loop containing nucleotide triphosphate hydrolases"/>
    <property type="match status" value="1"/>
</dbReference>
<organism evidence="2 6">
    <name type="scientific">Brachybacterium sacelli</name>
    <dbReference type="NCBI Taxonomy" id="173364"/>
    <lineage>
        <taxon>Bacteria</taxon>
        <taxon>Bacillati</taxon>
        <taxon>Actinomycetota</taxon>
        <taxon>Actinomycetes</taxon>
        <taxon>Micrococcales</taxon>
        <taxon>Dermabacteraceae</taxon>
        <taxon>Brachybacterium</taxon>
    </lineage>
</organism>
<feature type="domain" description="Orc1-like AAA ATPase" evidence="1">
    <location>
        <begin position="17"/>
        <end position="169"/>
    </location>
</feature>
<protein>
    <recommendedName>
        <fullName evidence="1">Orc1-like AAA ATPase domain-containing protein</fullName>
    </recommendedName>
</protein>
<proteinExistence type="predicted"/>
<evidence type="ECO:0000313" key="5">
    <source>
        <dbReference type="EMBL" id="MBP2384488.1"/>
    </source>
</evidence>
<dbReference type="EMBL" id="JAGIOD010000001">
    <property type="protein sequence ID" value="MBP2382865.1"/>
    <property type="molecule type" value="Genomic_DNA"/>
</dbReference>
<dbReference type="PANTHER" id="PTHR34301">
    <property type="entry name" value="DNA-BINDING PROTEIN-RELATED"/>
    <property type="match status" value="1"/>
</dbReference>
<keyword evidence="6" id="KW-1185">Reference proteome</keyword>
<dbReference type="EMBL" id="JAGIOD010000002">
    <property type="protein sequence ID" value="MBP2382879.1"/>
    <property type="molecule type" value="Genomic_DNA"/>
</dbReference>
<name>A0ABS4WV23_9MICO</name>
<evidence type="ECO:0000313" key="3">
    <source>
        <dbReference type="EMBL" id="MBP2382865.1"/>
    </source>
</evidence>
<dbReference type="Proteomes" id="UP001519290">
    <property type="component" value="Unassembled WGS sequence"/>
</dbReference>
<dbReference type="Pfam" id="PF13191">
    <property type="entry name" value="AAA_16"/>
    <property type="match status" value="1"/>
</dbReference>
<dbReference type="SUPFAM" id="SSF52540">
    <property type="entry name" value="P-loop containing nucleoside triphosphate hydrolases"/>
    <property type="match status" value="1"/>
</dbReference>
<dbReference type="EMBL" id="JAGIOD010000002">
    <property type="protein sequence ID" value="MBP2384488.1"/>
    <property type="molecule type" value="Genomic_DNA"/>
</dbReference>